<accession>A0A1M6UR42</accession>
<evidence type="ECO:0000313" key="3">
    <source>
        <dbReference type="Proteomes" id="UP000184130"/>
    </source>
</evidence>
<dbReference type="OrthoDB" id="975232at2"/>
<feature type="signal peptide" evidence="1">
    <location>
        <begin position="1"/>
        <end position="24"/>
    </location>
</feature>
<dbReference type="RefSeq" id="WP_081373153.1">
    <property type="nucleotide sequence ID" value="NZ_FRBD01000010.1"/>
</dbReference>
<keyword evidence="1" id="KW-0732">Signal</keyword>
<dbReference type="EMBL" id="FRBD01000010">
    <property type="protein sequence ID" value="SHK71640.1"/>
    <property type="molecule type" value="Genomic_DNA"/>
</dbReference>
<proteinExistence type="predicted"/>
<dbReference type="AlphaFoldDB" id="A0A1M6UR42"/>
<feature type="chain" id="PRO_5012409814" description="Lipoprotein" evidence="1">
    <location>
        <begin position="25"/>
        <end position="254"/>
    </location>
</feature>
<dbReference type="Pfam" id="PF14717">
    <property type="entry name" value="DUF4465"/>
    <property type="match status" value="1"/>
</dbReference>
<organism evidence="2 3">
    <name type="scientific">Xylanibacter ruminicola</name>
    <name type="common">Prevotella ruminicola</name>
    <dbReference type="NCBI Taxonomy" id="839"/>
    <lineage>
        <taxon>Bacteria</taxon>
        <taxon>Pseudomonadati</taxon>
        <taxon>Bacteroidota</taxon>
        <taxon>Bacteroidia</taxon>
        <taxon>Bacteroidales</taxon>
        <taxon>Prevotellaceae</taxon>
        <taxon>Xylanibacter</taxon>
    </lineage>
</organism>
<sequence length="254" mass="27973">MKTNKLFGLSVLVCGFALSFTSCSKDDNPVNEKKTAVITFENQTLNDKGFWCGEVNENGIDTGYGTAYPCTYNENGVSFNTMYGVSYWTGYAISNRTEKGFTMGDYTPAGMPDQFNNITGTAHGGNNFCVVQTYGETIDLNGATLKGFWYTNSSWVVDAILNGDGISPGNFGPTDYFKCVLYPTPVEGLSGARYDIDLAKDGDYVKEWKYCDLSGVDAFKNLKSISFNFESSKKNDLGPTTPIYICIDDIEIEY</sequence>
<gene>
    <name evidence="2" type="ORF">SAMN05216463_11070</name>
</gene>
<name>A0A1M6UR42_XYLRU</name>
<evidence type="ECO:0008006" key="4">
    <source>
        <dbReference type="Google" id="ProtNLM"/>
    </source>
</evidence>
<protein>
    <recommendedName>
        <fullName evidence="4">Lipoprotein</fullName>
    </recommendedName>
</protein>
<evidence type="ECO:0000256" key="1">
    <source>
        <dbReference type="SAM" id="SignalP"/>
    </source>
</evidence>
<reference evidence="2 3" key="1">
    <citation type="submission" date="2016-11" db="EMBL/GenBank/DDBJ databases">
        <authorList>
            <person name="Jaros S."/>
            <person name="Januszkiewicz K."/>
            <person name="Wedrychowicz H."/>
        </authorList>
    </citation>
    <scope>NUCLEOTIDE SEQUENCE [LARGE SCALE GENOMIC DNA]</scope>
    <source>
        <strain evidence="2 3">KHT3</strain>
    </source>
</reference>
<dbReference type="Proteomes" id="UP000184130">
    <property type="component" value="Unassembled WGS sequence"/>
</dbReference>
<evidence type="ECO:0000313" key="2">
    <source>
        <dbReference type="EMBL" id="SHK71640.1"/>
    </source>
</evidence>
<dbReference type="InterPro" id="IPR027828">
    <property type="entry name" value="DUF4465"/>
</dbReference>
<dbReference type="PROSITE" id="PS51257">
    <property type="entry name" value="PROKAR_LIPOPROTEIN"/>
    <property type="match status" value="1"/>
</dbReference>
<dbReference type="Gene3D" id="2.60.120.1350">
    <property type="entry name" value="Protein of unknown function DUF4465"/>
    <property type="match status" value="1"/>
</dbReference>